<feature type="transmembrane region" description="Helical" evidence="6">
    <location>
        <begin position="47"/>
        <end position="72"/>
    </location>
</feature>
<dbReference type="EC" id="2.7.13.3" evidence="2"/>
<evidence type="ECO:0000259" key="7">
    <source>
        <dbReference type="PROSITE" id="PS50109"/>
    </source>
</evidence>
<dbReference type="SUPFAM" id="SSF55874">
    <property type="entry name" value="ATPase domain of HSP90 chaperone/DNA topoisomerase II/histidine kinase"/>
    <property type="match status" value="1"/>
</dbReference>
<keyword evidence="5 9" id="KW-0418">Kinase</keyword>
<organism evidence="9 10">
    <name type="scientific">Sulfitobacter dubius</name>
    <dbReference type="NCBI Taxonomy" id="218673"/>
    <lineage>
        <taxon>Bacteria</taxon>
        <taxon>Pseudomonadati</taxon>
        <taxon>Pseudomonadota</taxon>
        <taxon>Alphaproteobacteria</taxon>
        <taxon>Rhodobacterales</taxon>
        <taxon>Roseobacteraceae</taxon>
        <taxon>Sulfitobacter</taxon>
    </lineage>
</organism>
<dbReference type="Proteomes" id="UP000831019">
    <property type="component" value="Chromosome"/>
</dbReference>
<keyword evidence="3" id="KW-0597">Phosphoprotein</keyword>
<gene>
    <name evidence="9" type="primary">luxQ_1</name>
    <name evidence="9" type="ORF">DSM109990_02851</name>
</gene>
<dbReference type="SMART" id="SM00387">
    <property type="entry name" value="HATPase_c"/>
    <property type="match status" value="1"/>
</dbReference>
<dbReference type="SMART" id="SM00388">
    <property type="entry name" value="HisKA"/>
    <property type="match status" value="1"/>
</dbReference>
<keyword evidence="6" id="KW-0472">Membrane</keyword>
<dbReference type="CDD" id="cd00082">
    <property type="entry name" value="HisKA"/>
    <property type="match status" value="1"/>
</dbReference>
<feature type="transmembrane region" description="Helical" evidence="6">
    <location>
        <begin position="215"/>
        <end position="236"/>
    </location>
</feature>
<dbReference type="EMBL" id="CP085144">
    <property type="protein sequence ID" value="UOA15996.1"/>
    <property type="molecule type" value="Genomic_DNA"/>
</dbReference>
<dbReference type="InterPro" id="IPR003661">
    <property type="entry name" value="HisK_dim/P_dom"/>
</dbReference>
<dbReference type="Gene3D" id="3.30.565.10">
    <property type="entry name" value="Histidine kinase-like ATPase, C-terminal domain"/>
    <property type="match status" value="1"/>
</dbReference>
<dbReference type="SUPFAM" id="SSF47384">
    <property type="entry name" value="Homodimeric domain of signal transducing histidine kinase"/>
    <property type="match status" value="1"/>
</dbReference>
<dbReference type="InterPro" id="IPR005330">
    <property type="entry name" value="MHYT_dom"/>
</dbReference>
<proteinExistence type="predicted"/>
<feature type="transmembrane region" description="Helical" evidence="6">
    <location>
        <begin position="15"/>
        <end position="35"/>
    </location>
</feature>
<feature type="transmembrane region" description="Helical" evidence="6">
    <location>
        <begin position="113"/>
        <end position="134"/>
    </location>
</feature>
<dbReference type="InterPro" id="IPR003594">
    <property type="entry name" value="HATPase_dom"/>
</dbReference>
<evidence type="ECO:0000313" key="10">
    <source>
        <dbReference type="Proteomes" id="UP000831019"/>
    </source>
</evidence>
<feature type="transmembrane region" description="Helical" evidence="6">
    <location>
        <begin position="178"/>
        <end position="195"/>
    </location>
</feature>
<keyword evidence="6" id="KW-1133">Transmembrane helix</keyword>
<evidence type="ECO:0000256" key="5">
    <source>
        <dbReference type="ARBA" id="ARBA00022777"/>
    </source>
</evidence>
<evidence type="ECO:0000256" key="3">
    <source>
        <dbReference type="ARBA" id="ARBA00022553"/>
    </source>
</evidence>
<dbReference type="Gene3D" id="1.10.287.130">
    <property type="match status" value="1"/>
</dbReference>
<dbReference type="Pfam" id="PF02518">
    <property type="entry name" value="HATPase_c"/>
    <property type="match status" value="1"/>
</dbReference>
<reference evidence="10" key="1">
    <citation type="journal article" date="2022" name="Microorganisms">
        <title>Beyond the ABCs#Discovery of Three New Plasmid Types in Rhodobacterales (RepQ, RepY, RepW).</title>
        <authorList>
            <person name="Freese H.M."/>
            <person name="Ringel V."/>
            <person name="Overmann J."/>
            <person name="Petersen J."/>
        </authorList>
    </citation>
    <scope>NUCLEOTIDE SEQUENCE [LARGE SCALE GENOMIC DNA]</scope>
    <source>
        <strain evidence="10">DSM 109990</strain>
    </source>
</reference>
<name>A0ABY3ZMT0_9RHOB</name>
<dbReference type="InterPro" id="IPR004358">
    <property type="entry name" value="Sig_transdc_His_kin-like_C"/>
</dbReference>
<feature type="domain" description="Histidine kinase" evidence="7">
    <location>
        <begin position="268"/>
        <end position="501"/>
    </location>
</feature>
<keyword evidence="6" id="KW-0812">Transmembrane</keyword>
<dbReference type="CDD" id="cd16922">
    <property type="entry name" value="HATPase_EvgS-ArcB-TorS-like"/>
    <property type="match status" value="1"/>
</dbReference>
<dbReference type="InterPro" id="IPR036890">
    <property type="entry name" value="HATPase_C_sf"/>
</dbReference>
<dbReference type="PROSITE" id="PS50924">
    <property type="entry name" value="MHYT"/>
    <property type="match status" value="1"/>
</dbReference>
<evidence type="ECO:0000256" key="6">
    <source>
        <dbReference type="PROSITE-ProRule" id="PRU00244"/>
    </source>
</evidence>
<feature type="domain" description="MHYT" evidence="8">
    <location>
        <begin position="12"/>
        <end position="198"/>
    </location>
</feature>
<feature type="transmembrane region" description="Helical" evidence="6">
    <location>
        <begin position="84"/>
        <end position="106"/>
    </location>
</feature>
<dbReference type="PRINTS" id="PR00344">
    <property type="entry name" value="BCTRLSENSOR"/>
</dbReference>
<sequence>MLTVAHSMHSDHDMMLVLLAALLCVFGSWVFTNLYRHALKQTPRQALLWYFMTAVTSGIAIWCTHFIAILAYQPDAPVSFDLGLTFASLLIAILGCTLGILIAGMFRFWITTIIGGVILGLAISAMHYTGMVAYRVEGMIHWDENYLIASVVFAMLFATFTLFFGAQNGKFTTLNMTLTFAAAIIGLHFTGMAAFHVTPTNLMAGHSNPAEFKLLALVIAGTAALIVLGGLFTYFIENRTRMENIDELRQARDEARNASRAKSEFMSVLSHELRTPLTIINGYASFLTNLKGHTIAKLKPNEPITKVHFDDLGDQTERYGGRIKSAGDHLLTIINELLDYTSIELNSIKLNRTSFQAGDLLAELQEQFQGLAREKQPSLEIEFDEFNVFADRGRCKQILINLLGNALKFSSASSIRMRARMIDDTCRLEVEDNGCGMPAEDLERIFQAFIQAETATRSAEGGTGLGLAISKKLAAAHDGDIGVESTVGVGTKFTVDLPECASVIVAEKALAAA</sequence>
<dbReference type="InterPro" id="IPR036097">
    <property type="entry name" value="HisK_dim/P_sf"/>
</dbReference>
<dbReference type="InterPro" id="IPR005467">
    <property type="entry name" value="His_kinase_dom"/>
</dbReference>
<keyword evidence="4 9" id="KW-0808">Transferase</keyword>
<dbReference type="GO" id="GO:0004673">
    <property type="term" value="F:protein histidine kinase activity"/>
    <property type="evidence" value="ECO:0007669"/>
    <property type="project" value="UniProtKB-EC"/>
</dbReference>
<accession>A0ABY3ZMT0</accession>
<protein>
    <recommendedName>
        <fullName evidence="2">histidine kinase</fullName>
        <ecNumber evidence="2">2.7.13.3</ecNumber>
    </recommendedName>
</protein>
<evidence type="ECO:0000256" key="2">
    <source>
        <dbReference type="ARBA" id="ARBA00012438"/>
    </source>
</evidence>
<dbReference type="PANTHER" id="PTHR43047">
    <property type="entry name" value="TWO-COMPONENT HISTIDINE PROTEIN KINASE"/>
    <property type="match status" value="1"/>
</dbReference>
<keyword evidence="10" id="KW-1185">Reference proteome</keyword>
<feature type="transmembrane region" description="Helical" evidence="6">
    <location>
        <begin position="146"/>
        <end position="166"/>
    </location>
</feature>
<dbReference type="Pfam" id="PF00512">
    <property type="entry name" value="HisKA"/>
    <property type="match status" value="1"/>
</dbReference>
<dbReference type="PROSITE" id="PS50109">
    <property type="entry name" value="HIS_KIN"/>
    <property type="match status" value="1"/>
</dbReference>
<evidence type="ECO:0000256" key="4">
    <source>
        <dbReference type="ARBA" id="ARBA00022679"/>
    </source>
</evidence>
<comment type="catalytic activity">
    <reaction evidence="1">
        <text>ATP + protein L-histidine = ADP + protein N-phospho-L-histidine.</text>
        <dbReference type="EC" id="2.7.13.3"/>
    </reaction>
</comment>
<evidence type="ECO:0000256" key="1">
    <source>
        <dbReference type="ARBA" id="ARBA00000085"/>
    </source>
</evidence>
<evidence type="ECO:0000313" key="9">
    <source>
        <dbReference type="EMBL" id="UOA15996.1"/>
    </source>
</evidence>
<dbReference type="Pfam" id="PF03707">
    <property type="entry name" value="MHYT"/>
    <property type="match status" value="2"/>
</dbReference>
<evidence type="ECO:0000259" key="8">
    <source>
        <dbReference type="PROSITE" id="PS50924"/>
    </source>
</evidence>